<dbReference type="AlphaFoldDB" id="A0A5K7SAK8"/>
<dbReference type="InterPro" id="IPR041657">
    <property type="entry name" value="HTH_17"/>
</dbReference>
<sequence>MKVRNDNILDIPGVAEYTTLSKSTIYKMINLNTIPYHKIGTRTLFFVEEIDNWVKNDGLIVTKLPELRIFKIK</sequence>
<protein>
    <recommendedName>
        <fullName evidence="1">Helix-turn-helix domain-containing protein</fullName>
    </recommendedName>
</protein>
<dbReference type="SUPFAM" id="SSF46955">
    <property type="entry name" value="Putative DNA-binding domain"/>
    <property type="match status" value="1"/>
</dbReference>
<evidence type="ECO:0000313" key="3">
    <source>
        <dbReference type="Proteomes" id="UP001193389"/>
    </source>
</evidence>
<evidence type="ECO:0000259" key="1">
    <source>
        <dbReference type="Pfam" id="PF12728"/>
    </source>
</evidence>
<dbReference type="InterPro" id="IPR009061">
    <property type="entry name" value="DNA-bd_dom_put_sf"/>
</dbReference>
<dbReference type="RefSeq" id="WP_318346871.1">
    <property type="nucleotide sequence ID" value="NZ_AP018694.1"/>
</dbReference>
<dbReference type="Proteomes" id="UP001193389">
    <property type="component" value="Chromosome"/>
</dbReference>
<dbReference type="NCBIfam" id="TIGR01764">
    <property type="entry name" value="excise"/>
    <property type="match status" value="1"/>
</dbReference>
<dbReference type="Gene3D" id="1.10.238.160">
    <property type="match status" value="1"/>
</dbReference>
<proteinExistence type="predicted"/>
<dbReference type="InterPro" id="IPR010093">
    <property type="entry name" value="SinI_DNA-bd"/>
</dbReference>
<accession>A0A5K7SAK8</accession>
<gene>
    <name evidence="2" type="ORF">AQPE_2707</name>
</gene>
<organism evidence="2 3">
    <name type="scientific">Aquipluma nitroreducens</name>
    <dbReference type="NCBI Taxonomy" id="2010828"/>
    <lineage>
        <taxon>Bacteria</taxon>
        <taxon>Pseudomonadati</taxon>
        <taxon>Bacteroidota</taxon>
        <taxon>Bacteroidia</taxon>
        <taxon>Marinilabiliales</taxon>
        <taxon>Prolixibacteraceae</taxon>
        <taxon>Aquipluma</taxon>
    </lineage>
</organism>
<dbReference type="EMBL" id="AP018694">
    <property type="protein sequence ID" value="BBE18545.1"/>
    <property type="molecule type" value="Genomic_DNA"/>
</dbReference>
<feature type="domain" description="Helix-turn-helix" evidence="1">
    <location>
        <begin position="9"/>
        <end position="56"/>
    </location>
</feature>
<reference evidence="2" key="1">
    <citation type="journal article" date="2020" name="Int. J. Syst. Evol. Microbiol.">
        <title>Aquipluma nitroreducens gen. nov. sp. nov., a novel facultatively anaerobic bacterium isolated from a freshwater lake.</title>
        <authorList>
            <person name="Watanabe M."/>
            <person name="Kojima H."/>
            <person name="Fukui M."/>
        </authorList>
    </citation>
    <scope>NUCLEOTIDE SEQUENCE</scope>
    <source>
        <strain evidence="2">MeG22</strain>
    </source>
</reference>
<evidence type="ECO:0000313" key="2">
    <source>
        <dbReference type="EMBL" id="BBE18545.1"/>
    </source>
</evidence>
<dbReference type="KEGG" id="anf:AQPE_2707"/>
<name>A0A5K7SAK8_9BACT</name>
<keyword evidence="3" id="KW-1185">Reference proteome</keyword>
<dbReference type="Pfam" id="PF12728">
    <property type="entry name" value="HTH_17"/>
    <property type="match status" value="1"/>
</dbReference>
<dbReference type="GO" id="GO:0003677">
    <property type="term" value="F:DNA binding"/>
    <property type="evidence" value="ECO:0007669"/>
    <property type="project" value="InterPro"/>
</dbReference>